<organism evidence="2 3">
    <name type="scientific">Paracoccus albicereus</name>
    <dbReference type="NCBI Taxonomy" id="2922394"/>
    <lineage>
        <taxon>Bacteria</taxon>
        <taxon>Pseudomonadati</taxon>
        <taxon>Pseudomonadota</taxon>
        <taxon>Alphaproteobacteria</taxon>
        <taxon>Rhodobacterales</taxon>
        <taxon>Paracoccaceae</taxon>
        <taxon>Paracoccus</taxon>
    </lineage>
</organism>
<dbReference type="Proteomes" id="UP001203945">
    <property type="component" value="Unassembled WGS sequence"/>
</dbReference>
<proteinExistence type="predicted"/>
<keyword evidence="3" id="KW-1185">Reference proteome</keyword>
<evidence type="ECO:0000313" key="2">
    <source>
        <dbReference type="EMBL" id="MCQ0971220.1"/>
    </source>
</evidence>
<gene>
    <name evidence="2" type="ORF">MLD63_12390</name>
</gene>
<evidence type="ECO:0000313" key="3">
    <source>
        <dbReference type="Proteomes" id="UP001203945"/>
    </source>
</evidence>
<keyword evidence="1" id="KW-0732">Signal</keyword>
<reference evidence="2 3" key="1">
    <citation type="submission" date="2022-03" db="EMBL/GenBank/DDBJ databases">
        <authorList>
            <person name="He Y."/>
        </authorList>
    </citation>
    <scope>NUCLEOTIDE SEQUENCE [LARGE SCALE GENOMIC DNA]</scope>
    <source>
        <strain evidence="2 3">TK19116</strain>
    </source>
</reference>
<protein>
    <submittedName>
        <fullName evidence="2">Uncharacterized protein</fullName>
    </submittedName>
</protein>
<evidence type="ECO:0000256" key="1">
    <source>
        <dbReference type="SAM" id="SignalP"/>
    </source>
</evidence>
<dbReference type="PROSITE" id="PS51257">
    <property type="entry name" value="PROKAR_LIPOPROTEIN"/>
    <property type="match status" value="1"/>
</dbReference>
<dbReference type="RefSeq" id="WP_255330228.1">
    <property type="nucleotide sequence ID" value="NZ_JAKZEU010000004.1"/>
</dbReference>
<name>A0ABT1MSC8_9RHOB</name>
<sequence length="177" mass="19013">MFRFATIAVMLCALSACGAPPGEGDKRAATLAAHPALTAAFLTGTTLKLFSPPVGTEYYYLAPDGRVVLAQPRRDRAMRGRWIIRPSNSFGAQLCLFIPGAREPLIADDAHREWNCASVDRLLPQADEIYDGDVLGLAGMTALPRQLPPRLNVPVAQALREIGRTSGLGPNKAVAFD</sequence>
<feature type="signal peptide" evidence="1">
    <location>
        <begin position="1"/>
        <end position="18"/>
    </location>
</feature>
<accession>A0ABT1MSC8</accession>
<feature type="chain" id="PRO_5047410997" evidence="1">
    <location>
        <begin position="19"/>
        <end position="177"/>
    </location>
</feature>
<dbReference type="EMBL" id="JAKZEU010000004">
    <property type="protein sequence ID" value="MCQ0971220.1"/>
    <property type="molecule type" value="Genomic_DNA"/>
</dbReference>
<comment type="caution">
    <text evidence="2">The sequence shown here is derived from an EMBL/GenBank/DDBJ whole genome shotgun (WGS) entry which is preliminary data.</text>
</comment>